<organism evidence="1">
    <name type="scientific">uncultured marine thaumarchaeote AD1000_66_F10</name>
    <dbReference type="NCBI Taxonomy" id="1455930"/>
    <lineage>
        <taxon>Archaea</taxon>
        <taxon>Nitrososphaerota</taxon>
        <taxon>environmental samples</taxon>
    </lineage>
</organism>
<dbReference type="AlphaFoldDB" id="A0A075FV57"/>
<reference evidence="1" key="1">
    <citation type="journal article" date="2014" name="Genome Biol. Evol.">
        <title>Pangenome evidence for extensive interdomain horizontal transfer affecting lineage core and shell genes in uncultured planktonic thaumarchaeota and euryarchaeota.</title>
        <authorList>
            <person name="Deschamps P."/>
            <person name="Zivanovic Y."/>
            <person name="Moreira D."/>
            <person name="Rodriguez-Valera F."/>
            <person name="Lopez-Garcia P."/>
        </authorList>
    </citation>
    <scope>NUCLEOTIDE SEQUENCE</scope>
</reference>
<name>A0A075FV57_9ARCH</name>
<sequence>MIAKQSVNDAIIFVDPTDNGIRVYGKWKNSYDFGVTKELFEIYDKIAGYIKKLC</sequence>
<evidence type="ECO:0000313" key="1">
    <source>
        <dbReference type="EMBL" id="AIE95535.1"/>
    </source>
</evidence>
<protein>
    <submittedName>
        <fullName evidence="1">Uncharacterized protein</fullName>
    </submittedName>
</protein>
<dbReference type="EMBL" id="KF900454">
    <property type="protein sequence ID" value="AIE95535.1"/>
    <property type="molecule type" value="Genomic_DNA"/>
</dbReference>
<accession>A0A075FV57</accession>
<proteinExistence type="predicted"/>